<evidence type="ECO:0000256" key="2">
    <source>
        <dbReference type="ARBA" id="ARBA00023102"/>
    </source>
</evidence>
<dbReference type="SUPFAM" id="SSF53223">
    <property type="entry name" value="Aminoacid dehydrogenase-like, N-terminal domain"/>
    <property type="match status" value="1"/>
</dbReference>
<dbReference type="PANTHER" id="PTHR48099">
    <property type="entry name" value="C-1-TETRAHYDROFOLATE SYNTHASE, CYTOPLASMIC-RELATED"/>
    <property type="match status" value="1"/>
</dbReference>
<evidence type="ECO:0000259" key="3">
    <source>
        <dbReference type="Pfam" id="PF00763"/>
    </source>
</evidence>
<proteinExistence type="predicted"/>
<evidence type="ECO:0000256" key="1">
    <source>
        <dbReference type="ARBA" id="ARBA00022605"/>
    </source>
</evidence>
<comment type="caution">
    <text evidence="4">The sequence shown here is derived from an EMBL/GenBank/DDBJ whole genome shotgun (WGS) entry which is preliminary data.</text>
</comment>
<dbReference type="InterPro" id="IPR046346">
    <property type="entry name" value="Aminoacid_DH-like_N_sf"/>
</dbReference>
<keyword evidence="2" id="KW-0368">Histidine biosynthesis</keyword>
<dbReference type="Proteomes" id="UP001501009">
    <property type="component" value="Unassembled WGS sequence"/>
</dbReference>
<feature type="domain" description="Tetrahydrofolate dehydrogenase/cyclohydrolase catalytic" evidence="3">
    <location>
        <begin position="1"/>
        <end position="30"/>
    </location>
</feature>
<protein>
    <recommendedName>
        <fullName evidence="3">Tetrahydrofolate dehydrogenase/cyclohydrolase catalytic domain-containing protein</fullName>
    </recommendedName>
</protein>
<keyword evidence="1" id="KW-0028">Amino-acid biosynthesis</keyword>
<dbReference type="PANTHER" id="PTHR48099:SF5">
    <property type="entry name" value="C-1-TETRAHYDROFOLATE SYNTHASE, CYTOPLASMIC"/>
    <property type="match status" value="1"/>
</dbReference>
<evidence type="ECO:0000313" key="5">
    <source>
        <dbReference type="Proteomes" id="UP001501009"/>
    </source>
</evidence>
<dbReference type="Gene3D" id="3.40.50.10860">
    <property type="entry name" value="Leucine Dehydrogenase, chain A, domain 1"/>
    <property type="match status" value="1"/>
</dbReference>
<dbReference type="Pfam" id="PF00763">
    <property type="entry name" value="THF_DHG_CYH"/>
    <property type="match status" value="1"/>
</dbReference>
<keyword evidence="5" id="KW-1185">Reference proteome</keyword>
<name>A0ABP7J4T6_9ACTN</name>
<sequence length="70" mass="7507">MHGILLQHPMGEHIDERAAFEAIAPEKDVDGVTFASFATMSFGLPGFVSCTSGGIMRLPDENDVDVSGKR</sequence>
<reference evidence="5" key="1">
    <citation type="journal article" date="2019" name="Int. J. Syst. Evol. Microbiol.">
        <title>The Global Catalogue of Microorganisms (GCM) 10K type strain sequencing project: providing services to taxonomists for standard genome sequencing and annotation.</title>
        <authorList>
            <consortium name="The Broad Institute Genomics Platform"/>
            <consortium name="The Broad Institute Genome Sequencing Center for Infectious Disease"/>
            <person name="Wu L."/>
            <person name="Ma J."/>
        </authorList>
    </citation>
    <scope>NUCLEOTIDE SEQUENCE [LARGE SCALE GENOMIC DNA]</scope>
    <source>
        <strain evidence="5">JCM 17138</strain>
    </source>
</reference>
<accession>A0ABP7J4T6</accession>
<dbReference type="EMBL" id="BAABDE010000030">
    <property type="protein sequence ID" value="GAA3833779.1"/>
    <property type="molecule type" value="Genomic_DNA"/>
</dbReference>
<dbReference type="Gene3D" id="3.40.50.720">
    <property type="entry name" value="NAD(P)-binding Rossmann-like Domain"/>
    <property type="match status" value="1"/>
</dbReference>
<organism evidence="4 5">
    <name type="scientific">Streptomyces coacervatus</name>
    <dbReference type="NCBI Taxonomy" id="647381"/>
    <lineage>
        <taxon>Bacteria</taxon>
        <taxon>Bacillati</taxon>
        <taxon>Actinomycetota</taxon>
        <taxon>Actinomycetes</taxon>
        <taxon>Kitasatosporales</taxon>
        <taxon>Streptomycetaceae</taxon>
        <taxon>Streptomyces</taxon>
    </lineage>
</organism>
<evidence type="ECO:0000313" key="4">
    <source>
        <dbReference type="EMBL" id="GAA3833779.1"/>
    </source>
</evidence>
<gene>
    <name evidence="4" type="ORF">GCM10022403_078410</name>
</gene>
<dbReference type="InterPro" id="IPR020630">
    <property type="entry name" value="THF_DH/CycHdrlase_cat_dom"/>
</dbReference>